<keyword evidence="1" id="KW-1133">Transmembrane helix</keyword>
<evidence type="ECO:0000256" key="1">
    <source>
        <dbReference type="SAM" id="Phobius"/>
    </source>
</evidence>
<sequence>MNFLHIYYRDGHGHIHDEKGDNFKFFTYNPETGNGFMFDPPEDGLFGIGIGIFAIFMIFAYILAFIILTPFVIPLLIDKSWVFIGNNKLVFFVGSIIIILMRLFVRDLSEHKIINILFSMLVVLPIIWFFFYRLHFLDAPKLLFLKMGTDFYENYELGHVELINWCRHCFESCLSLYTTIFKPLFLSLDSSVFTAKLSDANILAVLGMILRFLLWIVPTIIFAILGVALLVIGFVVIVAIPYLAAFGALAVFNYAIFYLKKNILKIVTS</sequence>
<gene>
    <name evidence="2" type="ORF">H8S75_08360</name>
</gene>
<evidence type="ECO:0000313" key="2">
    <source>
        <dbReference type="EMBL" id="MBC5707962.1"/>
    </source>
</evidence>
<organism evidence="2 3">
    <name type="scientific">Hungatella hominis</name>
    <dbReference type="NCBI Taxonomy" id="2763050"/>
    <lineage>
        <taxon>Bacteria</taxon>
        <taxon>Bacillati</taxon>
        <taxon>Bacillota</taxon>
        <taxon>Clostridia</taxon>
        <taxon>Lachnospirales</taxon>
        <taxon>Lachnospiraceae</taxon>
        <taxon>Hungatella</taxon>
    </lineage>
</organism>
<accession>A0ABR7H428</accession>
<feature type="transmembrane region" description="Helical" evidence="1">
    <location>
        <begin position="111"/>
        <end position="132"/>
    </location>
</feature>
<name>A0ABR7H428_9FIRM</name>
<feature type="transmembrane region" description="Helical" evidence="1">
    <location>
        <begin position="44"/>
        <end position="77"/>
    </location>
</feature>
<dbReference type="EMBL" id="JACOPB010000003">
    <property type="protein sequence ID" value="MBC5707962.1"/>
    <property type="molecule type" value="Genomic_DNA"/>
</dbReference>
<keyword evidence="3" id="KW-1185">Reference proteome</keyword>
<feature type="transmembrane region" description="Helical" evidence="1">
    <location>
        <begin position="89"/>
        <end position="105"/>
    </location>
</feature>
<protein>
    <submittedName>
        <fullName evidence="2">Uncharacterized protein</fullName>
    </submittedName>
</protein>
<proteinExistence type="predicted"/>
<dbReference type="Proteomes" id="UP000634672">
    <property type="component" value="Unassembled WGS sequence"/>
</dbReference>
<keyword evidence="1" id="KW-0812">Transmembrane</keyword>
<evidence type="ECO:0000313" key="3">
    <source>
        <dbReference type="Proteomes" id="UP000634672"/>
    </source>
</evidence>
<keyword evidence="1" id="KW-0472">Membrane</keyword>
<comment type="caution">
    <text evidence="2">The sequence shown here is derived from an EMBL/GenBank/DDBJ whole genome shotgun (WGS) entry which is preliminary data.</text>
</comment>
<reference evidence="2 3" key="1">
    <citation type="submission" date="2020-08" db="EMBL/GenBank/DDBJ databases">
        <title>Genome public.</title>
        <authorList>
            <person name="Liu C."/>
            <person name="Sun Q."/>
        </authorList>
    </citation>
    <scope>NUCLEOTIDE SEQUENCE [LARGE SCALE GENOMIC DNA]</scope>
    <source>
        <strain evidence="2 3">NSJ-66</strain>
    </source>
</reference>
<dbReference type="RefSeq" id="WP_187020710.1">
    <property type="nucleotide sequence ID" value="NZ_JACOPB010000003.1"/>
</dbReference>
<feature type="transmembrane region" description="Helical" evidence="1">
    <location>
        <begin position="212"/>
        <end position="236"/>
    </location>
</feature>
<feature type="transmembrane region" description="Helical" evidence="1">
    <location>
        <begin position="242"/>
        <end position="259"/>
    </location>
</feature>